<dbReference type="PROSITE" id="PS51257">
    <property type="entry name" value="PROKAR_LIPOPROTEIN"/>
    <property type="match status" value="1"/>
</dbReference>
<proteinExistence type="predicted"/>
<accession>A0A2S9XYD3</accession>
<keyword evidence="3" id="KW-1185">Reference proteome</keyword>
<name>A0A2S9XYD3_9BACT</name>
<dbReference type="AlphaFoldDB" id="A0A2S9XYD3"/>
<feature type="region of interest" description="Disordered" evidence="1">
    <location>
        <begin position="21"/>
        <end position="47"/>
    </location>
</feature>
<dbReference type="Proteomes" id="UP000237968">
    <property type="component" value="Unassembled WGS sequence"/>
</dbReference>
<evidence type="ECO:0000313" key="2">
    <source>
        <dbReference type="EMBL" id="PRP97878.1"/>
    </source>
</evidence>
<evidence type="ECO:0000313" key="3">
    <source>
        <dbReference type="Proteomes" id="UP000237968"/>
    </source>
</evidence>
<comment type="caution">
    <text evidence="2">The sequence shown here is derived from an EMBL/GenBank/DDBJ whole genome shotgun (WGS) entry which is preliminary data.</text>
</comment>
<dbReference type="RefSeq" id="WP_146155739.1">
    <property type="nucleotide sequence ID" value="NZ_PVNK01000148.1"/>
</dbReference>
<gene>
    <name evidence="2" type="ORF">ENSA5_31110</name>
</gene>
<sequence>MSFRALLLPCLLLSVACDGDEKAKSSGEPTAEAKAPEKPVDAGKQGEATKAMDAIATVAPDMRPALATAAIVEIDKAALPPSLVEGLEAITESDPDMHEALLAKSLFENPGLLNEVCGSDAKALMQSLATMDPAGRDAALWKGCNMERHGVMTEADRAGSDPLLALVAHMVFIHLSKTRTLSSEERSLLTTMMLEVEASP</sequence>
<reference evidence="2 3" key="1">
    <citation type="submission" date="2018-03" db="EMBL/GenBank/DDBJ databases">
        <title>Draft Genome Sequences of the Obligatory Marine Myxobacteria Enhygromyxa salina SWB005.</title>
        <authorList>
            <person name="Poehlein A."/>
            <person name="Moghaddam J.A."/>
            <person name="Harms H."/>
            <person name="Alanjari M."/>
            <person name="Koenig G.M."/>
            <person name="Daniel R."/>
            <person name="Schaeberle T.F."/>
        </authorList>
    </citation>
    <scope>NUCLEOTIDE SEQUENCE [LARGE SCALE GENOMIC DNA]</scope>
    <source>
        <strain evidence="2 3">SWB005</strain>
    </source>
</reference>
<evidence type="ECO:0000256" key="1">
    <source>
        <dbReference type="SAM" id="MobiDB-lite"/>
    </source>
</evidence>
<dbReference type="EMBL" id="PVNK01000148">
    <property type="protein sequence ID" value="PRP97878.1"/>
    <property type="molecule type" value="Genomic_DNA"/>
</dbReference>
<organism evidence="2 3">
    <name type="scientific">Enhygromyxa salina</name>
    <dbReference type="NCBI Taxonomy" id="215803"/>
    <lineage>
        <taxon>Bacteria</taxon>
        <taxon>Pseudomonadati</taxon>
        <taxon>Myxococcota</taxon>
        <taxon>Polyangia</taxon>
        <taxon>Nannocystales</taxon>
        <taxon>Nannocystaceae</taxon>
        <taxon>Enhygromyxa</taxon>
    </lineage>
</organism>
<protein>
    <submittedName>
        <fullName evidence="2">Uncharacterized protein</fullName>
    </submittedName>
</protein>